<dbReference type="PANTHER" id="PTHR43065:SF46">
    <property type="entry name" value="C4-DICARBOXYLATE TRANSPORT SENSOR PROTEIN DCTB"/>
    <property type="match status" value="1"/>
</dbReference>
<accession>A0A399D3A4</accession>
<comment type="catalytic activity">
    <reaction evidence="1">
        <text>ATP + protein L-histidine = ADP + protein N-phospho-L-histidine.</text>
        <dbReference type="EC" id="2.7.13.3"/>
    </reaction>
</comment>
<dbReference type="PRINTS" id="PR00344">
    <property type="entry name" value="BCTRLSENSOR"/>
</dbReference>
<keyword evidence="7" id="KW-0902">Two-component regulatory system</keyword>
<dbReference type="PANTHER" id="PTHR43065">
    <property type="entry name" value="SENSOR HISTIDINE KINASE"/>
    <property type="match status" value="1"/>
</dbReference>
<evidence type="ECO:0000256" key="6">
    <source>
        <dbReference type="ARBA" id="ARBA00022840"/>
    </source>
</evidence>
<keyword evidence="9" id="KW-0812">Transmembrane</keyword>
<evidence type="ECO:0000259" key="10">
    <source>
        <dbReference type="PROSITE" id="PS50109"/>
    </source>
</evidence>
<name>A0A399D3A4_9BACT</name>
<dbReference type="Pfam" id="PF02518">
    <property type="entry name" value="HATPase_c"/>
    <property type="match status" value="1"/>
</dbReference>
<keyword evidence="9" id="KW-0472">Membrane</keyword>
<keyword evidence="6 11" id="KW-0067">ATP-binding</keyword>
<keyword evidence="9" id="KW-1133">Transmembrane helix</keyword>
<feature type="domain" description="Histidine kinase" evidence="10">
    <location>
        <begin position="230"/>
        <end position="446"/>
    </location>
</feature>
<evidence type="ECO:0000256" key="8">
    <source>
        <dbReference type="SAM" id="Coils"/>
    </source>
</evidence>
<protein>
    <recommendedName>
        <fullName evidence="2">histidine kinase</fullName>
        <ecNumber evidence="2">2.7.13.3</ecNumber>
    </recommendedName>
</protein>
<dbReference type="SMART" id="SM00387">
    <property type="entry name" value="HATPase_c"/>
    <property type="match status" value="1"/>
</dbReference>
<evidence type="ECO:0000256" key="4">
    <source>
        <dbReference type="ARBA" id="ARBA00022741"/>
    </source>
</evidence>
<proteinExistence type="predicted"/>
<organism evidence="11 12">
    <name type="scientific">Mariniphaga sediminis</name>
    <dbReference type="NCBI Taxonomy" id="1628158"/>
    <lineage>
        <taxon>Bacteria</taxon>
        <taxon>Pseudomonadati</taxon>
        <taxon>Bacteroidota</taxon>
        <taxon>Bacteroidia</taxon>
        <taxon>Marinilabiliales</taxon>
        <taxon>Prolixibacteraceae</taxon>
        <taxon>Mariniphaga</taxon>
    </lineage>
</organism>
<evidence type="ECO:0000256" key="1">
    <source>
        <dbReference type="ARBA" id="ARBA00000085"/>
    </source>
</evidence>
<keyword evidence="3" id="KW-0808">Transferase</keyword>
<feature type="transmembrane region" description="Helical" evidence="9">
    <location>
        <begin position="35"/>
        <end position="55"/>
    </location>
</feature>
<keyword evidence="12" id="KW-1185">Reference proteome</keyword>
<evidence type="ECO:0000256" key="2">
    <source>
        <dbReference type="ARBA" id="ARBA00012438"/>
    </source>
</evidence>
<keyword evidence="5" id="KW-0418">Kinase</keyword>
<dbReference type="GO" id="GO:0004673">
    <property type="term" value="F:protein histidine kinase activity"/>
    <property type="evidence" value="ECO:0007669"/>
    <property type="project" value="UniProtKB-EC"/>
</dbReference>
<dbReference type="SUPFAM" id="SSF55874">
    <property type="entry name" value="ATPase domain of HSP90 chaperone/DNA topoisomerase II/histidine kinase"/>
    <property type="match status" value="1"/>
</dbReference>
<keyword evidence="8" id="KW-0175">Coiled coil</keyword>
<dbReference type="InterPro" id="IPR036890">
    <property type="entry name" value="HATPase_C_sf"/>
</dbReference>
<dbReference type="Gene3D" id="3.30.565.10">
    <property type="entry name" value="Histidine kinase-like ATPase, C-terminal domain"/>
    <property type="match status" value="1"/>
</dbReference>
<keyword evidence="4" id="KW-0547">Nucleotide-binding</keyword>
<evidence type="ECO:0000313" key="12">
    <source>
        <dbReference type="Proteomes" id="UP000266441"/>
    </source>
</evidence>
<reference evidence="11 12" key="1">
    <citation type="journal article" date="2015" name="Int. J. Syst. Evol. Microbiol.">
        <title>Mariniphaga sediminis sp. nov., isolated from coastal sediment.</title>
        <authorList>
            <person name="Wang F.Q."/>
            <person name="Shen Q.Y."/>
            <person name="Chen G.J."/>
            <person name="Du Z.J."/>
        </authorList>
    </citation>
    <scope>NUCLEOTIDE SEQUENCE [LARGE SCALE GENOMIC DNA]</scope>
    <source>
        <strain evidence="11 12">SY21</strain>
    </source>
</reference>
<gene>
    <name evidence="11" type="ORF">D1164_05510</name>
</gene>
<dbReference type="InterPro" id="IPR004358">
    <property type="entry name" value="Sig_transdc_His_kin-like_C"/>
</dbReference>
<dbReference type="Proteomes" id="UP000266441">
    <property type="component" value="Unassembled WGS sequence"/>
</dbReference>
<feature type="transmembrane region" description="Helical" evidence="9">
    <location>
        <begin position="7"/>
        <end position="29"/>
    </location>
</feature>
<dbReference type="CDD" id="cd00075">
    <property type="entry name" value="HATPase"/>
    <property type="match status" value="1"/>
</dbReference>
<evidence type="ECO:0000256" key="7">
    <source>
        <dbReference type="ARBA" id="ARBA00023012"/>
    </source>
</evidence>
<dbReference type="InterPro" id="IPR005467">
    <property type="entry name" value="His_kinase_dom"/>
</dbReference>
<dbReference type="InterPro" id="IPR003594">
    <property type="entry name" value="HATPase_dom"/>
</dbReference>
<evidence type="ECO:0000256" key="5">
    <source>
        <dbReference type="ARBA" id="ARBA00022777"/>
    </source>
</evidence>
<evidence type="ECO:0000313" key="11">
    <source>
        <dbReference type="EMBL" id="RIH66364.1"/>
    </source>
</evidence>
<feature type="coiled-coil region" evidence="8">
    <location>
        <begin position="87"/>
        <end position="114"/>
    </location>
</feature>
<dbReference type="InterPro" id="IPR035965">
    <property type="entry name" value="PAS-like_dom_sf"/>
</dbReference>
<dbReference type="AlphaFoldDB" id="A0A399D3A4"/>
<dbReference type="EMBL" id="QWET01000003">
    <property type="protein sequence ID" value="RIH66364.1"/>
    <property type="molecule type" value="Genomic_DNA"/>
</dbReference>
<dbReference type="OrthoDB" id="1931120at2"/>
<dbReference type="Gene3D" id="3.30.450.20">
    <property type="entry name" value="PAS domain"/>
    <property type="match status" value="1"/>
</dbReference>
<dbReference type="GO" id="GO:0000160">
    <property type="term" value="P:phosphorelay signal transduction system"/>
    <property type="evidence" value="ECO:0007669"/>
    <property type="project" value="UniProtKB-KW"/>
</dbReference>
<evidence type="ECO:0000256" key="3">
    <source>
        <dbReference type="ARBA" id="ARBA00022679"/>
    </source>
</evidence>
<dbReference type="GO" id="GO:0005524">
    <property type="term" value="F:ATP binding"/>
    <property type="evidence" value="ECO:0007669"/>
    <property type="project" value="UniProtKB-KW"/>
</dbReference>
<dbReference type="RefSeq" id="WP_119348951.1">
    <property type="nucleotide sequence ID" value="NZ_QWET01000003.1"/>
</dbReference>
<sequence length="446" mass="50080">MGSKNLYLNIILRCCLLAVSALLAGWIFFDREIPALGIFLAVIFVFQVTELIRYLNRTNRQIAFFFDAVRNDDSSLNFPANTGNKSLNELNISLNKVNKSIKNIKIELQKQEQYFKTILEHVSIGIITFNEQGNIFLSNTTARSLLNCNPLTHINQLQRVDKKLGFAIKELKPGERKLVNYSSKTGTIQLSLKSTLFKTAQDKFQLVAIQDIKNEMETKELESWIKLIRVLTHEIMNSVAPITSLSQTILGYYKDAHGDTPSPKIIGNTIKGLEVINERSTGLISFVDTYRKLTRIPPPDKKPVRLEQLFENTITLVNTDPNSENITISLELHPPDLEIFADKKQISQVLINLVKNSLEALKNNPEGKVILKGDIHENGHVHIIVADNGPGIPEDLMDKIFVPFFTTKESGSGIGLSLSRQIMLLHGGNLKMISDPGKQTTAVMEF</sequence>
<evidence type="ECO:0000256" key="9">
    <source>
        <dbReference type="SAM" id="Phobius"/>
    </source>
</evidence>
<dbReference type="PROSITE" id="PS50109">
    <property type="entry name" value="HIS_KIN"/>
    <property type="match status" value="1"/>
</dbReference>
<dbReference type="SUPFAM" id="SSF55785">
    <property type="entry name" value="PYP-like sensor domain (PAS domain)"/>
    <property type="match status" value="1"/>
</dbReference>
<comment type="caution">
    <text evidence="11">The sequence shown here is derived from an EMBL/GenBank/DDBJ whole genome shotgun (WGS) entry which is preliminary data.</text>
</comment>
<dbReference type="EC" id="2.7.13.3" evidence="2"/>